<evidence type="ECO:0000313" key="2">
    <source>
        <dbReference type="EMBL" id="KAL0288941.1"/>
    </source>
</evidence>
<comment type="caution">
    <text evidence="2">The sequence shown here is derived from an EMBL/GenBank/DDBJ whole genome shotgun (WGS) entry which is preliminary data.</text>
</comment>
<dbReference type="AlphaFoldDB" id="A0AAW2J4L2"/>
<reference evidence="2" key="1">
    <citation type="submission" date="2020-06" db="EMBL/GenBank/DDBJ databases">
        <authorList>
            <person name="Li T."/>
            <person name="Hu X."/>
            <person name="Zhang T."/>
            <person name="Song X."/>
            <person name="Zhang H."/>
            <person name="Dai N."/>
            <person name="Sheng W."/>
            <person name="Hou X."/>
            <person name="Wei L."/>
        </authorList>
    </citation>
    <scope>NUCLEOTIDE SEQUENCE</scope>
    <source>
        <strain evidence="2">G02</strain>
        <tissue evidence="2">Leaf</tissue>
    </source>
</reference>
<protein>
    <submittedName>
        <fullName evidence="2">Uncharacterized protein</fullName>
    </submittedName>
</protein>
<dbReference type="EMBL" id="JACGWJ010000734">
    <property type="protein sequence ID" value="KAL0288941.1"/>
    <property type="molecule type" value="Genomic_DNA"/>
</dbReference>
<proteinExistence type="predicted"/>
<sequence>MFQIPSPVLLHPRRKILLKTQPSWRGRSGSETFPPSSRSQQQLIPQRGVSQARGSQKGIRRMLPLTLQKALPMILLLQPSCQRALLIPPQAPRT</sequence>
<evidence type="ECO:0000256" key="1">
    <source>
        <dbReference type="SAM" id="MobiDB-lite"/>
    </source>
</evidence>
<reference evidence="2" key="2">
    <citation type="journal article" date="2024" name="Plant">
        <title>Genomic evolution and insights into agronomic trait innovations of Sesamum species.</title>
        <authorList>
            <person name="Miao H."/>
            <person name="Wang L."/>
            <person name="Qu L."/>
            <person name="Liu H."/>
            <person name="Sun Y."/>
            <person name="Le M."/>
            <person name="Wang Q."/>
            <person name="Wei S."/>
            <person name="Zheng Y."/>
            <person name="Lin W."/>
            <person name="Duan Y."/>
            <person name="Cao H."/>
            <person name="Xiong S."/>
            <person name="Wang X."/>
            <person name="Wei L."/>
            <person name="Li C."/>
            <person name="Ma Q."/>
            <person name="Ju M."/>
            <person name="Zhao R."/>
            <person name="Li G."/>
            <person name="Mu C."/>
            <person name="Tian Q."/>
            <person name="Mei H."/>
            <person name="Zhang T."/>
            <person name="Gao T."/>
            <person name="Zhang H."/>
        </authorList>
    </citation>
    <scope>NUCLEOTIDE SEQUENCE</scope>
    <source>
        <strain evidence="2">G02</strain>
    </source>
</reference>
<organism evidence="2">
    <name type="scientific">Sesamum radiatum</name>
    <name type="common">Black benniseed</name>
    <dbReference type="NCBI Taxonomy" id="300843"/>
    <lineage>
        <taxon>Eukaryota</taxon>
        <taxon>Viridiplantae</taxon>
        <taxon>Streptophyta</taxon>
        <taxon>Embryophyta</taxon>
        <taxon>Tracheophyta</taxon>
        <taxon>Spermatophyta</taxon>
        <taxon>Magnoliopsida</taxon>
        <taxon>eudicotyledons</taxon>
        <taxon>Gunneridae</taxon>
        <taxon>Pentapetalae</taxon>
        <taxon>asterids</taxon>
        <taxon>lamiids</taxon>
        <taxon>Lamiales</taxon>
        <taxon>Pedaliaceae</taxon>
        <taxon>Sesamum</taxon>
    </lineage>
</organism>
<feature type="compositionally biased region" description="Polar residues" evidence="1">
    <location>
        <begin position="29"/>
        <end position="54"/>
    </location>
</feature>
<feature type="region of interest" description="Disordered" evidence="1">
    <location>
        <begin position="21"/>
        <end position="58"/>
    </location>
</feature>
<gene>
    <name evidence="2" type="ORF">Sradi_7084900</name>
</gene>
<accession>A0AAW2J4L2</accession>
<name>A0AAW2J4L2_SESRA</name>